<accession>A0A420IHD3</accession>
<organism evidence="2 3">
    <name type="scientific">Golovinomyces cichoracearum</name>
    <dbReference type="NCBI Taxonomy" id="62708"/>
    <lineage>
        <taxon>Eukaryota</taxon>
        <taxon>Fungi</taxon>
        <taxon>Dikarya</taxon>
        <taxon>Ascomycota</taxon>
        <taxon>Pezizomycotina</taxon>
        <taxon>Leotiomycetes</taxon>
        <taxon>Erysiphales</taxon>
        <taxon>Erysiphaceae</taxon>
        <taxon>Golovinomyces</taxon>
    </lineage>
</organism>
<dbReference type="GO" id="GO:0016491">
    <property type="term" value="F:oxidoreductase activity"/>
    <property type="evidence" value="ECO:0007669"/>
    <property type="project" value="UniProtKB-KW"/>
</dbReference>
<dbReference type="AlphaFoldDB" id="A0A420IHD3"/>
<evidence type="ECO:0000313" key="2">
    <source>
        <dbReference type="EMBL" id="RKF73960.1"/>
    </source>
</evidence>
<name>A0A420IHD3_9PEZI</name>
<dbReference type="InterPro" id="IPR025337">
    <property type="entry name" value="Questin_oxidase-like"/>
</dbReference>
<dbReference type="PANTHER" id="PTHR35870:SF6">
    <property type="entry name" value="MGS207 PROTEIN"/>
    <property type="match status" value="1"/>
</dbReference>
<keyword evidence="1" id="KW-0560">Oxidoreductase</keyword>
<dbReference type="Proteomes" id="UP000285326">
    <property type="component" value="Unassembled WGS sequence"/>
</dbReference>
<evidence type="ECO:0000256" key="1">
    <source>
        <dbReference type="ARBA" id="ARBA00023002"/>
    </source>
</evidence>
<sequence>MSAPMIAWEPLVHRFFRYLTSTGFSSSSAMFNDLPPVKVYNLEAATEKRLRTLKHLIKANHINYAIFSKDFNSKNNLPQLLCSAYLLGADVQKLHEIYDKESVRLDAWNASPAEITHKEWRDYLGDKAYLRAYVDFFEDELALRFDYDWKSLVQEYLFSGEGPLIHGIMSGLSHSLIRMSYAFEFSSRELAIEALAEACVSYDCLHKYLDNLSFTTPSSSFVSTSLHEILDKIHNDKRLDNIFHARGSENIKTFFSQYEDYFLEYWNSWIIENPIKQFQDSQDIAIALLIQTVKPGTHAYDFSVAHILTTSHAVRVLLPLIPEQHQIGLIRQWWLITIAIYISQLRPEISHDKIEISSGKDWKYVEHKAICGSWATDADYVKIIIAMREAASTWGDNRQQYLAAAVRLTDDFDGWTRLS</sequence>
<dbReference type="Pfam" id="PF14027">
    <property type="entry name" value="Questin_oxidase"/>
    <property type="match status" value="1"/>
</dbReference>
<gene>
    <name evidence="2" type="ORF">GcM1_241005</name>
</gene>
<dbReference type="PANTHER" id="PTHR35870">
    <property type="entry name" value="PROTEIN, PUTATIVE (AFU_ORTHOLOGUE AFUA_5G03330)-RELATED"/>
    <property type="match status" value="1"/>
</dbReference>
<comment type="caution">
    <text evidence="2">The sequence shown here is derived from an EMBL/GenBank/DDBJ whole genome shotgun (WGS) entry which is preliminary data.</text>
</comment>
<proteinExistence type="predicted"/>
<evidence type="ECO:0000313" key="3">
    <source>
        <dbReference type="Proteomes" id="UP000285326"/>
    </source>
</evidence>
<reference evidence="2 3" key="1">
    <citation type="journal article" date="2018" name="BMC Genomics">
        <title>Comparative genome analyses reveal sequence features reflecting distinct modes of host-adaptation between dicot and monocot powdery mildew.</title>
        <authorList>
            <person name="Wu Y."/>
            <person name="Ma X."/>
            <person name="Pan Z."/>
            <person name="Kale S.D."/>
            <person name="Song Y."/>
            <person name="King H."/>
            <person name="Zhang Q."/>
            <person name="Presley C."/>
            <person name="Deng X."/>
            <person name="Wei C.I."/>
            <person name="Xiao S."/>
        </authorList>
    </citation>
    <scope>NUCLEOTIDE SEQUENCE [LARGE SCALE GENOMIC DNA]</scope>
    <source>
        <strain evidence="2">UMSG1</strain>
    </source>
</reference>
<protein>
    <submittedName>
        <fullName evidence="2">Putative mgs207 protein</fullName>
    </submittedName>
</protein>
<dbReference type="EMBL" id="MCBS01024196">
    <property type="protein sequence ID" value="RKF73960.1"/>
    <property type="molecule type" value="Genomic_DNA"/>
</dbReference>